<reference evidence="2" key="2">
    <citation type="submission" date="2019-10" db="EMBL/GenBank/DDBJ databases">
        <title>A de novo genome assembly of a pear dwarfing rootstock.</title>
        <authorList>
            <person name="Wang F."/>
            <person name="Wang J."/>
            <person name="Li S."/>
            <person name="Zhang Y."/>
            <person name="Fang M."/>
            <person name="Ma L."/>
            <person name="Zhao Y."/>
            <person name="Jiang S."/>
        </authorList>
    </citation>
    <scope>NUCLEOTIDE SEQUENCE [LARGE SCALE GENOMIC DNA]</scope>
</reference>
<keyword evidence="2" id="KW-1185">Reference proteome</keyword>
<sequence>MAMRRGAIFNGSFCTDGGVLDDENFNAVKPRVPDNFRQGLILPFTREEIEASVKNIGPTKSLGLDGMTALFYQKYWNVVRDYVCDACLYVLNGNGDVSTMNKTLITSTPKINLP</sequence>
<comment type="caution">
    <text evidence="1">The sequence shown here is derived from an EMBL/GenBank/DDBJ whole genome shotgun (WGS) entry which is preliminary data.</text>
</comment>
<dbReference type="OrthoDB" id="1732656at2759"/>
<dbReference type="Proteomes" id="UP000327157">
    <property type="component" value="Chromosome 16"/>
</dbReference>
<gene>
    <name evidence="1" type="ORF">D8674_017894</name>
</gene>
<accession>A0A5N5HS81</accession>
<evidence type="ECO:0000313" key="1">
    <source>
        <dbReference type="EMBL" id="KAB2626234.1"/>
    </source>
</evidence>
<reference evidence="1 2" key="3">
    <citation type="submission" date="2019-11" db="EMBL/GenBank/DDBJ databases">
        <title>A de novo genome assembly of a pear dwarfing rootstock.</title>
        <authorList>
            <person name="Wang F."/>
            <person name="Wang J."/>
            <person name="Li S."/>
            <person name="Zhang Y."/>
            <person name="Fang M."/>
            <person name="Ma L."/>
            <person name="Zhao Y."/>
            <person name="Jiang S."/>
        </authorList>
    </citation>
    <scope>NUCLEOTIDE SEQUENCE [LARGE SCALE GENOMIC DNA]</scope>
    <source>
        <strain evidence="1">S2</strain>
        <tissue evidence="1">Leaf</tissue>
    </source>
</reference>
<reference evidence="1 2" key="1">
    <citation type="submission" date="2019-09" db="EMBL/GenBank/DDBJ databases">
        <authorList>
            <person name="Ou C."/>
        </authorList>
    </citation>
    <scope>NUCLEOTIDE SEQUENCE [LARGE SCALE GENOMIC DNA]</scope>
    <source>
        <strain evidence="1">S2</strain>
        <tissue evidence="1">Leaf</tissue>
    </source>
</reference>
<name>A0A5N5HS81_9ROSA</name>
<evidence type="ECO:0000313" key="2">
    <source>
        <dbReference type="Proteomes" id="UP000327157"/>
    </source>
</evidence>
<dbReference type="AlphaFoldDB" id="A0A5N5HS81"/>
<dbReference type="EMBL" id="SMOL01000160">
    <property type="protein sequence ID" value="KAB2626234.1"/>
    <property type="molecule type" value="Genomic_DNA"/>
</dbReference>
<evidence type="ECO:0008006" key="3">
    <source>
        <dbReference type="Google" id="ProtNLM"/>
    </source>
</evidence>
<protein>
    <recommendedName>
        <fullName evidence="3">Reverse transcriptase</fullName>
    </recommendedName>
</protein>
<organism evidence="1 2">
    <name type="scientific">Pyrus ussuriensis x Pyrus communis</name>
    <dbReference type="NCBI Taxonomy" id="2448454"/>
    <lineage>
        <taxon>Eukaryota</taxon>
        <taxon>Viridiplantae</taxon>
        <taxon>Streptophyta</taxon>
        <taxon>Embryophyta</taxon>
        <taxon>Tracheophyta</taxon>
        <taxon>Spermatophyta</taxon>
        <taxon>Magnoliopsida</taxon>
        <taxon>eudicotyledons</taxon>
        <taxon>Gunneridae</taxon>
        <taxon>Pentapetalae</taxon>
        <taxon>rosids</taxon>
        <taxon>fabids</taxon>
        <taxon>Rosales</taxon>
        <taxon>Rosaceae</taxon>
        <taxon>Amygdaloideae</taxon>
        <taxon>Maleae</taxon>
        <taxon>Pyrus</taxon>
    </lineage>
</organism>
<proteinExistence type="predicted"/>